<dbReference type="NCBIfam" id="NF011663">
    <property type="entry name" value="PRK15083.1"/>
    <property type="match status" value="1"/>
</dbReference>
<protein>
    <recommendedName>
        <fullName evidence="6">Mannitol-specific phosphotransferase enzyme IIA component</fullName>
        <ecNumber evidence="5">2.7.1.197</ecNumber>
    </recommendedName>
    <alternativeName>
        <fullName evidence="22">EIIA</fullName>
    </alternativeName>
    <alternativeName>
        <fullName evidence="24">EIICB-Mtl</fullName>
    </alternativeName>
    <alternativeName>
        <fullName evidence="21">EIICBA-Mtl</fullName>
    </alternativeName>
    <alternativeName>
        <fullName evidence="23">EIII</fullName>
    </alternativeName>
    <alternativeName>
        <fullName evidence="20">PTS system mannitol-specific EIIA component</fullName>
    </alternativeName>
    <alternativeName>
        <fullName evidence="8">PTS system mannitol-specific EIICB component</fullName>
    </alternativeName>
    <alternativeName>
        <fullName evidence="7">PTS system mannitol-specific EIICBA component</fullName>
    </alternativeName>
</protein>
<keyword evidence="18 25" id="KW-1133">Transmembrane helix</keyword>
<dbReference type="NCBIfam" id="TIGR00851">
    <property type="entry name" value="mtlA"/>
    <property type="match status" value="1"/>
</dbReference>
<evidence type="ECO:0000256" key="11">
    <source>
        <dbReference type="ARBA" id="ARBA00022519"/>
    </source>
</evidence>
<dbReference type="InterPro" id="IPR003501">
    <property type="entry name" value="PTS_EIIB_2/3"/>
</dbReference>
<evidence type="ECO:0000256" key="22">
    <source>
        <dbReference type="ARBA" id="ARBA00030956"/>
    </source>
</evidence>
<dbReference type="Pfam" id="PF02378">
    <property type="entry name" value="PTS_EIIC"/>
    <property type="match status" value="1"/>
</dbReference>
<evidence type="ECO:0000259" key="27">
    <source>
        <dbReference type="PROSITE" id="PS51099"/>
    </source>
</evidence>
<name>A0A1M6GCA0_9FIRM</name>
<comment type="function">
    <text evidence="2">The phosphoenolpyruvate-dependent sugar phosphotransferase system (sugar PTS), a major carbohydrate active transport system, catalyzes the phosphorylation of incoming sugar substrates concomitantly with their translocation across the cell membrane. The enzyme II CmtAB PTS system is involved in D-mannitol transport.</text>
</comment>
<evidence type="ECO:0000256" key="21">
    <source>
        <dbReference type="ARBA" id="ARBA00030684"/>
    </source>
</evidence>
<reference evidence="29 30" key="1">
    <citation type="submission" date="2016-11" db="EMBL/GenBank/DDBJ databases">
        <authorList>
            <person name="Jaros S."/>
            <person name="Januszkiewicz K."/>
            <person name="Wedrychowicz H."/>
        </authorList>
    </citation>
    <scope>NUCLEOTIDE SEQUENCE [LARGE SCALE GENOMIC DNA]</scope>
    <source>
        <strain evidence="29 30">DSM 17477</strain>
    </source>
</reference>
<evidence type="ECO:0000256" key="9">
    <source>
        <dbReference type="ARBA" id="ARBA00022448"/>
    </source>
</evidence>
<evidence type="ECO:0000256" key="1">
    <source>
        <dbReference type="ARBA" id="ARBA00001655"/>
    </source>
</evidence>
<organism evidence="29 30">
    <name type="scientific">Dethiosulfatibacter aminovorans DSM 17477</name>
    <dbReference type="NCBI Taxonomy" id="1121476"/>
    <lineage>
        <taxon>Bacteria</taxon>
        <taxon>Bacillati</taxon>
        <taxon>Bacillota</taxon>
        <taxon>Tissierellia</taxon>
        <taxon>Dethiosulfatibacter</taxon>
    </lineage>
</organism>
<evidence type="ECO:0000256" key="7">
    <source>
        <dbReference type="ARBA" id="ARBA00015039"/>
    </source>
</evidence>
<evidence type="ECO:0000256" key="20">
    <source>
        <dbReference type="ARBA" id="ARBA00029908"/>
    </source>
</evidence>
<dbReference type="GO" id="GO:0090563">
    <property type="term" value="F:protein-phosphocysteine-sugar phosphotransferase activity"/>
    <property type="evidence" value="ECO:0007669"/>
    <property type="project" value="TreeGrafter"/>
</dbReference>
<evidence type="ECO:0000256" key="17">
    <source>
        <dbReference type="ARBA" id="ARBA00022777"/>
    </source>
</evidence>
<evidence type="ECO:0000256" key="25">
    <source>
        <dbReference type="SAM" id="Phobius"/>
    </source>
</evidence>
<dbReference type="GO" id="GO:0009401">
    <property type="term" value="P:phosphoenolpyruvate-dependent sugar phosphotransferase system"/>
    <property type="evidence" value="ECO:0007669"/>
    <property type="project" value="UniProtKB-KW"/>
</dbReference>
<dbReference type="Proteomes" id="UP000184052">
    <property type="component" value="Unassembled WGS sequence"/>
</dbReference>
<evidence type="ECO:0000256" key="16">
    <source>
        <dbReference type="ARBA" id="ARBA00022692"/>
    </source>
</evidence>
<keyword evidence="19 25" id="KW-0472">Membrane</keyword>
<dbReference type="EMBL" id="FQZL01000010">
    <property type="protein sequence ID" value="SHJ07542.1"/>
    <property type="molecule type" value="Genomic_DNA"/>
</dbReference>
<dbReference type="OrthoDB" id="9814222at2"/>
<feature type="transmembrane region" description="Helical" evidence="25">
    <location>
        <begin position="144"/>
        <end position="162"/>
    </location>
</feature>
<dbReference type="InterPro" id="IPR004718">
    <property type="entry name" value="PTS_IIC_mtl"/>
</dbReference>
<evidence type="ECO:0000256" key="8">
    <source>
        <dbReference type="ARBA" id="ARBA00021825"/>
    </source>
</evidence>
<keyword evidence="9" id="KW-0813">Transport</keyword>
<dbReference type="PROSITE" id="PS51104">
    <property type="entry name" value="PTS_EIIC_TYPE_2"/>
    <property type="match status" value="1"/>
</dbReference>
<evidence type="ECO:0000256" key="10">
    <source>
        <dbReference type="ARBA" id="ARBA00022475"/>
    </source>
</evidence>
<feature type="transmembrane region" description="Helical" evidence="25">
    <location>
        <begin position="31"/>
        <end position="53"/>
    </location>
</feature>
<comment type="subcellular location">
    <subcellularLocation>
        <location evidence="3">Cell inner membrane</location>
        <topology evidence="3">Multi-pass membrane protein</topology>
    </subcellularLocation>
</comment>
<dbReference type="PROSITE" id="PS51099">
    <property type="entry name" value="PTS_EIIB_TYPE_2"/>
    <property type="match status" value="1"/>
</dbReference>
<keyword evidence="10" id="KW-1003">Cell membrane</keyword>
<feature type="domain" description="PTS EIIA type-2" evidence="26">
    <location>
        <begin position="509"/>
        <end position="648"/>
    </location>
</feature>
<evidence type="ECO:0000256" key="13">
    <source>
        <dbReference type="ARBA" id="ARBA00022597"/>
    </source>
</evidence>
<dbReference type="AlphaFoldDB" id="A0A1M6GCA0"/>
<dbReference type="InterPro" id="IPR016152">
    <property type="entry name" value="PTrfase/Anion_transptr"/>
</dbReference>
<keyword evidence="14" id="KW-0808">Transferase</keyword>
<accession>A0A1M6GCA0</accession>
<evidence type="ECO:0000313" key="30">
    <source>
        <dbReference type="Proteomes" id="UP000184052"/>
    </source>
</evidence>
<dbReference type="SUPFAM" id="SSF52794">
    <property type="entry name" value="PTS system IIB component-like"/>
    <property type="match status" value="1"/>
</dbReference>
<dbReference type="SUPFAM" id="SSF55804">
    <property type="entry name" value="Phoshotransferase/anion transport protein"/>
    <property type="match status" value="1"/>
</dbReference>
<dbReference type="InterPro" id="IPR029503">
    <property type="entry name" value="PTS_EIIB_mannitol"/>
</dbReference>
<evidence type="ECO:0000259" key="28">
    <source>
        <dbReference type="PROSITE" id="PS51104"/>
    </source>
</evidence>
<dbReference type="PANTHER" id="PTHR30181">
    <property type="entry name" value="MANNITOL PERMEASE IIC COMPONENT"/>
    <property type="match status" value="1"/>
</dbReference>
<dbReference type="InterPro" id="IPR013011">
    <property type="entry name" value="PTS_EIIB_2"/>
</dbReference>
<evidence type="ECO:0000256" key="15">
    <source>
        <dbReference type="ARBA" id="ARBA00022683"/>
    </source>
</evidence>
<feature type="transmembrane region" description="Helical" evidence="25">
    <location>
        <begin position="89"/>
        <end position="109"/>
    </location>
</feature>
<feature type="transmembrane region" description="Helical" evidence="25">
    <location>
        <begin position="224"/>
        <end position="245"/>
    </location>
</feature>
<evidence type="ECO:0000256" key="5">
    <source>
        <dbReference type="ARBA" id="ARBA00011909"/>
    </source>
</evidence>
<proteinExistence type="predicted"/>
<dbReference type="Gene3D" id="3.40.930.10">
    <property type="entry name" value="Mannitol-specific EII, Chain A"/>
    <property type="match status" value="1"/>
</dbReference>
<keyword evidence="17" id="KW-0418">Kinase</keyword>
<feature type="domain" description="PTS EIIC type-2" evidence="28">
    <location>
        <begin position="23"/>
        <end position="358"/>
    </location>
</feature>
<evidence type="ECO:0000256" key="24">
    <source>
        <dbReference type="ARBA" id="ARBA00033349"/>
    </source>
</evidence>
<evidence type="ECO:0000256" key="4">
    <source>
        <dbReference type="ARBA" id="ARBA00011738"/>
    </source>
</evidence>
<evidence type="ECO:0000256" key="2">
    <source>
        <dbReference type="ARBA" id="ARBA00002434"/>
    </source>
</evidence>
<dbReference type="CDD" id="cd00211">
    <property type="entry name" value="PTS_IIA_fru"/>
    <property type="match status" value="1"/>
</dbReference>
<evidence type="ECO:0000256" key="3">
    <source>
        <dbReference type="ARBA" id="ARBA00004429"/>
    </source>
</evidence>
<dbReference type="GO" id="GO:0016301">
    <property type="term" value="F:kinase activity"/>
    <property type="evidence" value="ECO:0007669"/>
    <property type="project" value="UniProtKB-KW"/>
</dbReference>
<keyword evidence="13" id="KW-0762">Sugar transport</keyword>
<keyword evidence="11" id="KW-0997">Cell inner membrane</keyword>
<dbReference type="InterPro" id="IPR036095">
    <property type="entry name" value="PTS_EIIB-like_sf"/>
</dbReference>
<dbReference type="Pfam" id="PF02302">
    <property type="entry name" value="PTS_IIB"/>
    <property type="match status" value="1"/>
</dbReference>
<evidence type="ECO:0000256" key="19">
    <source>
        <dbReference type="ARBA" id="ARBA00023136"/>
    </source>
</evidence>
<dbReference type="GO" id="GO:0022872">
    <property type="term" value="F:protein-N(PI)-phosphohistidine-mannitol phosphotransferase system transmembrane transporter activity"/>
    <property type="evidence" value="ECO:0007669"/>
    <property type="project" value="InterPro"/>
</dbReference>
<evidence type="ECO:0000256" key="14">
    <source>
        <dbReference type="ARBA" id="ARBA00022679"/>
    </source>
</evidence>
<dbReference type="Pfam" id="PF00359">
    <property type="entry name" value="PTS_EIIA_2"/>
    <property type="match status" value="1"/>
</dbReference>
<evidence type="ECO:0000259" key="26">
    <source>
        <dbReference type="PROSITE" id="PS51094"/>
    </source>
</evidence>
<keyword evidence="16 25" id="KW-0812">Transmembrane</keyword>
<dbReference type="PROSITE" id="PS51094">
    <property type="entry name" value="PTS_EIIA_TYPE_2"/>
    <property type="match status" value="1"/>
</dbReference>
<feature type="transmembrane region" description="Helical" evidence="25">
    <location>
        <begin position="323"/>
        <end position="345"/>
    </location>
</feature>
<dbReference type="EC" id="2.7.1.197" evidence="5"/>
<evidence type="ECO:0000256" key="6">
    <source>
        <dbReference type="ARBA" id="ARBA00014783"/>
    </source>
</evidence>
<comment type="catalytic activity">
    <reaction evidence="1">
        <text>D-mannitol(out) + N(pros)-phospho-L-histidyl-[protein] = D-mannitol 1-phosphate(in) + L-histidyl-[protein]</text>
        <dbReference type="Rhea" id="RHEA:33363"/>
        <dbReference type="Rhea" id="RHEA-COMP:9745"/>
        <dbReference type="Rhea" id="RHEA-COMP:9746"/>
        <dbReference type="ChEBI" id="CHEBI:16899"/>
        <dbReference type="ChEBI" id="CHEBI:29979"/>
        <dbReference type="ChEBI" id="CHEBI:61381"/>
        <dbReference type="ChEBI" id="CHEBI:64837"/>
        <dbReference type="EC" id="2.7.1.197"/>
    </reaction>
</comment>
<keyword evidence="15" id="KW-0598">Phosphotransferase system</keyword>
<keyword evidence="12" id="KW-0597">Phosphoprotein</keyword>
<dbReference type="InterPro" id="IPR050893">
    <property type="entry name" value="Sugar_PTS"/>
</dbReference>
<feature type="domain" description="PTS EIIB type-2" evidence="27">
    <location>
        <begin position="394"/>
        <end position="489"/>
    </location>
</feature>
<dbReference type="Gene3D" id="3.40.50.2300">
    <property type="match status" value="1"/>
</dbReference>
<dbReference type="InterPro" id="IPR002178">
    <property type="entry name" value="PTS_EIIA_type-2_dom"/>
</dbReference>
<dbReference type="InterPro" id="IPR003352">
    <property type="entry name" value="PTS_EIIC"/>
</dbReference>
<feature type="transmembrane region" description="Helical" evidence="25">
    <location>
        <begin position="279"/>
        <end position="303"/>
    </location>
</feature>
<dbReference type="CDD" id="cd05567">
    <property type="entry name" value="PTS_IIB_mannitol"/>
    <property type="match status" value="1"/>
</dbReference>
<keyword evidence="30" id="KW-1185">Reference proteome</keyword>
<dbReference type="PANTHER" id="PTHR30181:SF2">
    <property type="entry name" value="PTS SYSTEM MANNITOL-SPECIFIC EIICBA COMPONENT"/>
    <property type="match status" value="1"/>
</dbReference>
<feature type="transmembrane region" description="Helical" evidence="25">
    <location>
        <begin position="59"/>
        <end position="77"/>
    </location>
</feature>
<evidence type="ECO:0000256" key="23">
    <source>
        <dbReference type="ARBA" id="ARBA00030962"/>
    </source>
</evidence>
<sequence>MKDTLNNNTVESKSKAQQHVQKFGRFLSGMVMPNIGAFIVWGLITTLFIPTGWLPNENLASLVGPMIVYLLPLLIGYTGGKLVYGHRGGVLGAVATMGVIVGTDIPMFIGGMIMGPLGGYIIKKFDEAVHDKIPSGFEMLVNNFSLGIFGTVIAILGYYGIGPVVERISNGLGAGVEMFVERGLLPLASVFIEPAKVLFLNNAINHGVLSPLGIAQQAELGKSIFFLLETNPGPGLGILLAYWVFSKGMIKQSAPGAIIIHFLGGIHEIYFPYILMQPILILAVMAGGAAGVFTFNALGAGLVAVPSPGSIFALSAMAPKGGLLPVLAGVLVSTGISFLVASVLINKKETDEDMFESAKGQMIDLKGKESSVVKTKSGALIDTLSEELIGDREIKAIVVACDAGMGSSAMGAGKLRTALKKAGLDIKATNTSIDQLDETIDMVITHEKLTDRAKSTLPSAIHLSITDFLTTPVYEEIAEFLKNRKGSGVEKADEEKVDDNVEEATGTPETLKPENIMVGLKSVSKEEAIKQAGEILFKGGYVKEDYIEAMLQRDRELSTFIGNGTAIPHGVNEAKKEIKHTGISILQYPDGIDYDGNTVYLVVGIAGLGNEHLKILSNLAEIIEDEDKVEQLRTTKDVNDVYKQFTNKM</sequence>
<dbReference type="STRING" id="1121476.SAMN02745751_01691"/>
<dbReference type="GO" id="GO:0005886">
    <property type="term" value="C:plasma membrane"/>
    <property type="evidence" value="ECO:0007669"/>
    <property type="project" value="UniProtKB-SubCell"/>
</dbReference>
<dbReference type="RefSeq" id="WP_073049147.1">
    <property type="nucleotide sequence ID" value="NZ_FQZL01000010.1"/>
</dbReference>
<dbReference type="InterPro" id="IPR013014">
    <property type="entry name" value="PTS_EIIC_2"/>
</dbReference>
<evidence type="ECO:0000256" key="12">
    <source>
        <dbReference type="ARBA" id="ARBA00022553"/>
    </source>
</evidence>
<comment type="subunit">
    <text evidence="4">Homodimer.</text>
</comment>
<gene>
    <name evidence="29" type="ORF">SAMN02745751_01691</name>
</gene>
<evidence type="ECO:0000313" key="29">
    <source>
        <dbReference type="EMBL" id="SHJ07542.1"/>
    </source>
</evidence>
<evidence type="ECO:0000256" key="18">
    <source>
        <dbReference type="ARBA" id="ARBA00022989"/>
    </source>
</evidence>